<dbReference type="EMBL" id="HG994583">
    <property type="protein sequence ID" value="CAF2909789.1"/>
    <property type="molecule type" value="Genomic_DNA"/>
</dbReference>
<accession>A0A7R8CRR7</accession>
<gene>
    <name evidence="1" type="ORF">LSAA_8527</name>
</gene>
<name>A0A7R8CRR7_LEPSM</name>
<evidence type="ECO:0000313" key="1">
    <source>
        <dbReference type="EMBL" id="CAF2909789.1"/>
    </source>
</evidence>
<reference evidence="1" key="1">
    <citation type="submission" date="2021-02" db="EMBL/GenBank/DDBJ databases">
        <authorList>
            <person name="Bekaert M."/>
        </authorList>
    </citation>
    <scope>NUCLEOTIDE SEQUENCE</scope>
    <source>
        <strain evidence="1">IoA-00</strain>
    </source>
</reference>
<organism evidence="1 2">
    <name type="scientific">Lepeophtheirus salmonis</name>
    <name type="common">Salmon louse</name>
    <name type="synonym">Caligus salmonis</name>
    <dbReference type="NCBI Taxonomy" id="72036"/>
    <lineage>
        <taxon>Eukaryota</taxon>
        <taxon>Metazoa</taxon>
        <taxon>Ecdysozoa</taxon>
        <taxon>Arthropoda</taxon>
        <taxon>Crustacea</taxon>
        <taxon>Multicrustacea</taxon>
        <taxon>Hexanauplia</taxon>
        <taxon>Copepoda</taxon>
        <taxon>Siphonostomatoida</taxon>
        <taxon>Caligidae</taxon>
        <taxon>Lepeophtheirus</taxon>
    </lineage>
</organism>
<keyword evidence="2" id="KW-1185">Reference proteome</keyword>
<protein>
    <submittedName>
        <fullName evidence="1">(salmon louse) hypothetical protein</fullName>
    </submittedName>
</protein>
<evidence type="ECO:0000313" key="2">
    <source>
        <dbReference type="Proteomes" id="UP000675881"/>
    </source>
</evidence>
<dbReference type="AlphaFoldDB" id="A0A7R8CRR7"/>
<proteinExistence type="predicted"/>
<sequence length="400" mass="44307">MTLGESFPWSDYESVQQMDPMERIHSLTGYSEEGRDKRGGKMVLCGHNLFNALRVACSSIRGKRSADGFFRRNDGRNSLTYPYAWKYHDLESDKRDNLDLDKSAHMIRTFRRNLLCDFDDGMLMWGKFVITPSNPYSSSQVKVLASPRQETLTIQKPRSLVTIPTVLVMIRLPIDSTASSSTALSGPSGPTEVTIFAVSSVPNLEIDSPKAYTTLKRPIVTNETPFSNGHHRLMRFTCPEFGAHPSAKENYQSCSKIADDYAPSWKAYFEVSPQPDERDLIITLNVSSFAGPDDVQKDNKAIPSQERVSQTLLDGTSPNFSWYIHIILLSSARGRQQTLLISQPVLGAATVAVIQVKAFCQTALVAEGGVTPSRVVQLYGVLGCDSCKLLIITVGKLANE</sequence>
<dbReference type="Proteomes" id="UP000675881">
    <property type="component" value="Chromosome 4"/>
</dbReference>